<evidence type="ECO:0000313" key="7">
    <source>
        <dbReference type="Proteomes" id="UP001163328"/>
    </source>
</evidence>
<dbReference type="InterPro" id="IPR036320">
    <property type="entry name" value="Glycosyl_Trfase_fam3_N_dom_sf"/>
</dbReference>
<keyword evidence="7" id="KW-1185">Reference proteome</keyword>
<comment type="similarity">
    <text evidence="3">Belongs to the anthranilate phosphoribosyltransferase family.</text>
</comment>
<feature type="binding site" evidence="3">
    <location>
        <position position="91"/>
    </location>
    <ligand>
        <name>Mg(2+)</name>
        <dbReference type="ChEBI" id="CHEBI:18420"/>
        <label>1</label>
    </ligand>
</feature>
<evidence type="ECO:0000256" key="3">
    <source>
        <dbReference type="HAMAP-Rule" id="MF_00211"/>
    </source>
</evidence>
<keyword evidence="3" id="KW-0460">Magnesium</keyword>
<evidence type="ECO:0000256" key="2">
    <source>
        <dbReference type="ARBA" id="ARBA00022679"/>
    </source>
</evidence>
<evidence type="ECO:0000259" key="4">
    <source>
        <dbReference type="Pfam" id="PF00591"/>
    </source>
</evidence>
<dbReference type="InterPro" id="IPR005940">
    <property type="entry name" value="Anthranilate_Pribosyl_Tfrase"/>
</dbReference>
<dbReference type="HAMAP" id="MF_00211">
    <property type="entry name" value="TrpD"/>
    <property type="match status" value="1"/>
</dbReference>
<dbReference type="Gene3D" id="1.20.970.10">
    <property type="entry name" value="Transferase, Pyrimidine Nucleoside Phosphorylase, Chain C"/>
    <property type="match status" value="1"/>
</dbReference>
<protein>
    <recommendedName>
        <fullName evidence="3">Anthranilate phosphoribosyltransferase</fullName>
        <ecNumber evidence="3">2.4.2.18</ecNumber>
    </recommendedName>
</protein>
<keyword evidence="3" id="KW-0822">Tryptophan biosynthesis</keyword>
<feature type="binding site" evidence="3">
    <location>
        <position position="87"/>
    </location>
    <ligand>
        <name>5-phospho-alpha-D-ribose 1-diphosphate</name>
        <dbReference type="ChEBI" id="CHEBI:58017"/>
    </ligand>
</feature>
<accession>A0ABY6M2R3</accession>
<dbReference type="Pfam" id="PF02885">
    <property type="entry name" value="Glycos_trans_3N"/>
    <property type="match status" value="1"/>
</dbReference>
<dbReference type="SUPFAM" id="SSF47648">
    <property type="entry name" value="Nucleoside phosphorylase/phosphoribosyltransferase N-terminal domain"/>
    <property type="match status" value="1"/>
</dbReference>
<feature type="binding site" evidence="3">
    <location>
        <begin position="89"/>
        <end position="92"/>
    </location>
    <ligand>
        <name>5-phospho-alpha-D-ribose 1-diphosphate</name>
        <dbReference type="ChEBI" id="CHEBI:58017"/>
    </ligand>
</feature>
<comment type="cofactor">
    <cofactor evidence="3">
        <name>Mg(2+)</name>
        <dbReference type="ChEBI" id="CHEBI:18420"/>
    </cofactor>
    <text evidence="3">Binds 2 magnesium ions per monomer.</text>
</comment>
<evidence type="ECO:0000313" key="6">
    <source>
        <dbReference type="EMBL" id="UYW01603.1"/>
    </source>
</evidence>
<feature type="binding site" evidence="3">
    <location>
        <position position="110"/>
    </location>
    <ligand>
        <name>anthranilate</name>
        <dbReference type="ChEBI" id="CHEBI:16567"/>
        <label>1</label>
    </ligand>
</feature>
<dbReference type="PANTHER" id="PTHR43285">
    <property type="entry name" value="ANTHRANILATE PHOSPHORIBOSYLTRANSFERASE"/>
    <property type="match status" value="1"/>
</dbReference>
<proteinExistence type="inferred from homology"/>
<dbReference type="RefSeq" id="WP_264434076.1">
    <property type="nucleotide sequence ID" value="NZ_CP081495.1"/>
</dbReference>
<dbReference type="GO" id="GO:0004048">
    <property type="term" value="F:anthranilate phosphoribosyltransferase activity"/>
    <property type="evidence" value="ECO:0007669"/>
    <property type="project" value="UniProtKB-EC"/>
</dbReference>
<dbReference type="PANTHER" id="PTHR43285:SF2">
    <property type="entry name" value="ANTHRANILATE PHOSPHORIBOSYLTRANSFERASE"/>
    <property type="match status" value="1"/>
</dbReference>
<feature type="binding site" evidence="3">
    <location>
        <begin position="82"/>
        <end position="83"/>
    </location>
    <ligand>
        <name>5-phospho-alpha-D-ribose 1-diphosphate</name>
        <dbReference type="ChEBI" id="CHEBI:58017"/>
    </ligand>
</feature>
<keyword evidence="3" id="KW-0479">Metal-binding</keyword>
<dbReference type="Proteomes" id="UP001163328">
    <property type="component" value="Chromosome"/>
</dbReference>
<feature type="binding site" evidence="3">
    <location>
        <position position="224"/>
    </location>
    <ligand>
        <name>Mg(2+)</name>
        <dbReference type="ChEBI" id="CHEBI:18420"/>
        <label>1</label>
    </ligand>
</feature>
<evidence type="ECO:0000256" key="1">
    <source>
        <dbReference type="ARBA" id="ARBA00022676"/>
    </source>
</evidence>
<keyword evidence="1 3" id="KW-0328">Glycosyltransferase</keyword>
<gene>
    <name evidence="3 6" type="primary">trpD</name>
    <name evidence="6" type="ORF">K5I29_01375</name>
</gene>
<dbReference type="Pfam" id="PF00591">
    <property type="entry name" value="Glycos_transf_3"/>
    <property type="match status" value="1"/>
</dbReference>
<dbReference type="SUPFAM" id="SSF52418">
    <property type="entry name" value="Nucleoside phosphorylase/phosphoribosyltransferase catalytic domain"/>
    <property type="match status" value="1"/>
</dbReference>
<comment type="caution">
    <text evidence="3">Lacks conserved residue(s) required for the propagation of feature annotation.</text>
</comment>
<dbReference type="InterPro" id="IPR035902">
    <property type="entry name" value="Nuc_phospho_transferase"/>
</dbReference>
<feature type="binding site" evidence="3">
    <location>
        <position position="223"/>
    </location>
    <ligand>
        <name>Mg(2+)</name>
        <dbReference type="ChEBI" id="CHEBI:18420"/>
        <label>2</label>
    </ligand>
</feature>
<organism evidence="6 7">
    <name type="scientific">Flavobacterium agricola</name>
    <dbReference type="NCBI Taxonomy" id="2870839"/>
    <lineage>
        <taxon>Bacteria</taxon>
        <taxon>Pseudomonadati</taxon>
        <taxon>Bacteroidota</taxon>
        <taxon>Flavobacteriia</taxon>
        <taxon>Flavobacteriales</taxon>
        <taxon>Flavobacteriaceae</taxon>
        <taxon>Flavobacterium</taxon>
    </lineage>
</organism>
<sequence length="331" mass="36433">MKKHIQLLVQKQTLSMQQAKEVILGISQGLFNSSEIVCFISLFMMRPITIQELEGFRAAFLELCVPVDLSEYKTLDMCGTGGDGKNTFNISTLASFVVASCDIPVVKHGNYGLSSISGSSNVLEKIGIRFSADEAVIKKCLDQAGITILHAPLFHPAMKTVGRIRKDLGVKTFFNILGPLINPSHPTYQVIGVYNLEVARMYTYLLQQTKTDFSIVHSIDGYDEVSLTTKAKVISRDSEFVVDPTDFKGVQKIEPFQIYGGNTKDEAAQLFVDIISGKGSEAENNVVAMNAAVAIRLVKKCSLEDAFALAKEKLQNLDALVRLKKLQNLCQ</sequence>
<feature type="domain" description="Glycosyl transferase family 3" evidence="4">
    <location>
        <begin position="72"/>
        <end position="316"/>
    </location>
</feature>
<feature type="binding site" evidence="3">
    <location>
        <position position="79"/>
    </location>
    <ligand>
        <name>5-phospho-alpha-D-ribose 1-diphosphate</name>
        <dbReference type="ChEBI" id="CHEBI:58017"/>
    </ligand>
</feature>
<feature type="binding site" evidence="3">
    <location>
        <position position="119"/>
    </location>
    <ligand>
        <name>5-phospho-alpha-D-ribose 1-diphosphate</name>
        <dbReference type="ChEBI" id="CHEBI:58017"/>
    </ligand>
</feature>
<reference evidence="6" key="1">
    <citation type="submission" date="2021-08" db="EMBL/GenBank/DDBJ databases">
        <title>Flavobacterium sp. strain CC-SYL302.</title>
        <authorList>
            <person name="Lin S.-Y."/>
            <person name="Lee T.-H."/>
            <person name="Young C.-C."/>
        </authorList>
    </citation>
    <scope>NUCLEOTIDE SEQUENCE</scope>
    <source>
        <strain evidence="6">CC-SYL302</strain>
    </source>
</reference>
<comment type="catalytic activity">
    <reaction evidence="3">
        <text>N-(5-phospho-beta-D-ribosyl)anthranilate + diphosphate = 5-phospho-alpha-D-ribose 1-diphosphate + anthranilate</text>
        <dbReference type="Rhea" id="RHEA:11768"/>
        <dbReference type="ChEBI" id="CHEBI:16567"/>
        <dbReference type="ChEBI" id="CHEBI:18277"/>
        <dbReference type="ChEBI" id="CHEBI:33019"/>
        <dbReference type="ChEBI" id="CHEBI:58017"/>
        <dbReference type="EC" id="2.4.2.18"/>
    </reaction>
</comment>
<keyword evidence="3" id="KW-0057">Aromatic amino acid biosynthesis</keyword>
<feature type="binding site" evidence="3">
    <location>
        <position position="79"/>
    </location>
    <ligand>
        <name>anthranilate</name>
        <dbReference type="ChEBI" id="CHEBI:16567"/>
        <label>1</label>
    </ligand>
</feature>
<feature type="binding site" evidence="3">
    <location>
        <position position="224"/>
    </location>
    <ligand>
        <name>Mg(2+)</name>
        <dbReference type="ChEBI" id="CHEBI:18420"/>
        <label>2</label>
    </ligand>
</feature>
<keyword evidence="3" id="KW-0028">Amino-acid biosynthesis</keyword>
<feature type="binding site" evidence="3">
    <location>
        <position position="165"/>
    </location>
    <ligand>
        <name>anthranilate</name>
        <dbReference type="ChEBI" id="CHEBI:16567"/>
        <label>2</label>
    </ligand>
</feature>
<evidence type="ECO:0000259" key="5">
    <source>
        <dbReference type="Pfam" id="PF02885"/>
    </source>
</evidence>
<comment type="function">
    <text evidence="3">Catalyzes the transfer of the phosphoribosyl group of 5-phosphorylribose-1-pyrophosphate (PRPP) to anthranilate to yield N-(5'-phosphoribosyl)-anthranilate (PRA).</text>
</comment>
<dbReference type="EMBL" id="CP081495">
    <property type="protein sequence ID" value="UYW01603.1"/>
    <property type="molecule type" value="Genomic_DNA"/>
</dbReference>
<dbReference type="Gene3D" id="3.40.1030.10">
    <property type="entry name" value="Nucleoside phosphorylase/phosphoribosyltransferase catalytic domain"/>
    <property type="match status" value="1"/>
</dbReference>
<comment type="subunit">
    <text evidence="3">Homodimer.</text>
</comment>
<name>A0ABY6M2R3_9FLAO</name>
<feature type="binding site" evidence="3">
    <location>
        <begin position="107"/>
        <end position="115"/>
    </location>
    <ligand>
        <name>5-phospho-alpha-D-ribose 1-diphosphate</name>
        <dbReference type="ChEBI" id="CHEBI:58017"/>
    </ligand>
</feature>
<dbReference type="NCBIfam" id="TIGR01245">
    <property type="entry name" value="trpD"/>
    <property type="match status" value="1"/>
</dbReference>
<keyword evidence="2 3" id="KW-0808">Transferase</keyword>
<feature type="domain" description="Glycosyl transferase family 3 N-terminal" evidence="5">
    <location>
        <begin position="3"/>
        <end position="63"/>
    </location>
</feature>
<dbReference type="InterPro" id="IPR000312">
    <property type="entry name" value="Glycosyl_Trfase_fam3"/>
</dbReference>
<comment type="pathway">
    <text evidence="3">Amino-acid biosynthesis; L-tryptophan biosynthesis; L-tryptophan from chorismate: step 2/5.</text>
</comment>
<dbReference type="EC" id="2.4.2.18" evidence="3"/>
<dbReference type="InterPro" id="IPR017459">
    <property type="entry name" value="Glycosyl_Trfase_fam3_N_dom"/>
</dbReference>